<organism evidence="2 3">
    <name type="scientific">Gigaspora rosea</name>
    <dbReference type="NCBI Taxonomy" id="44941"/>
    <lineage>
        <taxon>Eukaryota</taxon>
        <taxon>Fungi</taxon>
        <taxon>Fungi incertae sedis</taxon>
        <taxon>Mucoromycota</taxon>
        <taxon>Glomeromycotina</taxon>
        <taxon>Glomeromycetes</taxon>
        <taxon>Diversisporales</taxon>
        <taxon>Gigasporaceae</taxon>
        <taxon>Gigaspora</taxon>
    </lineage>
</organism>
<dbReference type="Proteomes" id="UP000266673">
    <property type="component" value="Unassembled WGS sequence"/>
</dbReference>
<feature type="region of interest" description="Disordered" evidence="1">
    <location>
        <begin position="163"/>
        <end position="182"/>
    </location>
</feature>
<name>A0A397VVN6_9GLOM</name>
<reference evidence="2 3" key="1">
    <citation type="submission" date="2018-06" db="EMBL/GenBank/DDBJ databases">
        <title>Comparative genomics reveals the genomic features of Rhizophagus irregularis, R. cerebriforme, R. diaphanum and Gigaspora rosea, and their symbiotic lifestyle signature.</title>
        <authorList>
            <person name="Morin E."/>
            <person name="San Clemente H."/>
            <person name="Chen E.C.H."/>
            <person name="De La Providencia I."/>
            <person name="Hainaut M."/>
            <person name="Kuo A."/>
            <person name="Kohler A."/>
            <person name="Murat C."/>
            <person name="Tang N."/>
            <person name="Roy S."/>
            <person name="Loubradou J."/>
            <person name="Henrissat B."/>
            <person name="Grigoriev I.V."/>
            <person name="Corradi N."/>
            <person name="Roux C."/>
            <person name="Martin F.M."/>
        </authorList>
    </citation>
    <scope>NUCLEOTIDE SEQUENCE [LARGE SCALE GENOMIC DNA]</scope>
    <source>
        <strain evidence="2 3">DAOM 194757</strain>
    </source>
</reference>
<accession>A0A397VVN6</accession>
<proteinExistence type="predicted"/>
<dbReference type="EMBL" id="QKWP01000161">
    <property type="protein sequence ID" value="RIB25812.1"/>
    <property type="molecule type" value="Genomic_DNA"/>
</dbReference>
<evidence type="ECO:0000256" key="1">
    <source>
        <dbReference type="SAM" id="MobiDB-lite"/>
    </source>
</evidence>
<dbReference type="AlphaFoldDB" id="A0A397VVN6"/>
<protein>
    <submittedName>
        <fullName evidence="2">Uncharacterized protein</fullName>
    </submittedName>
</protein>
<keyword evidence="3" id="KW-1185">Reference proteome</keyword>
<evidence type="ECO:0000313" key="3">
    <source>
        <dbReference type="Proteomes" id="UP000266673"/>
    </source>
</evidence>
<feature type="compositionally biased region" description="Basic residues" evidence="1">
    <location>
        <begin position="171"/>
        <end position="182"/>
    </location>
</feature>
<gene>
    <name evidence="2" type="ORF">C2G38_2165044</name>
</gene>
<comment type="caution">
    <text evidence="2">The sequence shown here is derived from an EMBL/GenBank/DDBJ whole genome shotgun (WGS) entry which is preliminary data.</text>
</comment>
<evidence type="ECO:0000313" key="2">
    <source>
        <dbReference type="EMBL" id="RIB25812.1"/>
    </source>
</evidence>
<sequence>MLLEKNWSVDACGCWGGKRFWKGGGKPPTKSQLQREKEKIMRQGELLYKKKFVQVVAAELNDNIDNISEESEESSRSEVYKLKNQDMKTSETIDIHIIKQHEKLLCVTRRSRKFACPCSFNIIRGHDCQDIVACISLLMSLKHETTKVKIHFTFIVKKNTHGNSKDELKLPQKRGPKNKRKSRLISGESVQLQDAILDKSYHKVQIVEIIGNGEIIVDITLANSSKNQQTVQLTDIIGYDDGKIKKNQRSKLIVVKNTITMICDSEYCPRRWKEPYIVPCGSEFKTINREKPEKIPISAFRFNKYASVETGKSKSLYVCTGKTTSTRQIDQRLPLIQAINVTKSILLMKKNILEIKTFQRRSVFPPDDVHIKQRYRLMGVSFCNGNHHIADVRFKNIKKLASIYMMDWERPTVREQCT</sequence>